<evidence type="ECO:0000256" key="1">
    <source>
        <dbReference type="ARBA" id="ARBA00004141"/>
    </source>
</evidence>
<name>A0A518CVB0_9BACT</name>
<sequence length="111" mass="11446">MEFAFEICRVLSIVAFAGYGLACVFGGSMEAEFERFGLARFRVLTGVMETLGALGLLGGYLFPPLTLLAAGGLTALMVLGVGVRIRAGDGFVATLPATILLGVNGFLVVAA</sequence>
<feature type="transmembrane region" description="Helical" evidence="5">
    <location>
        <begin position="7"/>
        <end position="29"/>
    </location>
</feature>
<organism evidence="6 7">
    <name type="scientific">Rohdeia mirabilis</name>
    <dbReference type="NCBI Taxonomy" id="2528008"/>
    <lineage>
        <taxon>Bacteria</taxon>
        <taxon>Pseudomonadati</taxon>
        <taxon>Planctomycetota</taxon>
        <taxon>Planctomycetia</taxon>
        <taxon>Planctomycetia incertae sedis</taxon>
        <taxon>Rohdeia</taxon>
    </lineage>
</organism>
<keyword evidence="3 5" id="KW-1133">Transmembrane helix</keyword>
<feature type="transmembrane region" description="Helical" evidence="5">
    <location>
        <begin position="91"/>
        <end position="110"/>
    </location>
</feature>
<reference evidence="6 7" key="1">
    <citation type="submission" date="2019-02" db="EMBL/GenBank/DDBJ databases">
        <title>Deep-cultivation of Planctomycetes and their phenomic and genomic characterization uncovers novel biology.</title>
        <authorList>
            <person name="Wiegand S."/>
            <person name="Jogler M."/>
            <person name="Boedeker C."/>
            <person name="Pinto D."/>
            <person name="Vollmers J."/>
            <person name="Rivas-Marin E."/>
            <person name="Kohn T."/>
            <person name="Peeters S.H."/>
            <person name="Heuer A."/>
            <person name="Rast P."/>
            <person name="Oberbeckmann S."/>
            <person name="Bunk B."/>
            <person name="Jeske O."/>
            <person name="Meyerdierks A."/>
            <person name="Storesund J.E."/>
            <person name="Kallscheuer N."/>
            <person name="Luecker S."/>
            <person name="Lage O.M."/>
            <person name="Pohl T."/>
            <person name="Merkel B.J."/>
            <person name="Hornburger P."/>
            <person name="Mueller R.-W."/>
            <person name="Bruemmer F."/>
            <person name="Labrenz M."/>
            <person name="Spormann A.M."/>
            <person name="Op den Camp H."/>
            <person name="Overmann J."/>
            <person name="Amann R."/>
            <person name="Jetten M.S.M."/>
            <person name="Mascher T."/>
            <person name="Medema M.H."/>
            <person name="Devos D.P."/>
            <person name="Kaster A.-K."/>
            <person name="Ovreas L."/>
            <person name="Rohde M."/>
            <person name="Galperin M.Y."/>
            <person name="Jogler C."/>
        </authorList>
    </citation>
    <scope>NUCLEOTIDE SEQUENCE [LARGE SCALE GENOMIC DNA]</scope>
    <source>
        <strain evidence="6 7">Pla163</strain>
    </source>
</reference>
<dbReference type="Pfam" id="PF13564">
    <property type="entry name" value="DoxX_2"/>
    <property type="match status" value="1"/>
</dbReference>
<protein>
    <recommendedName>
        <fullName evidence="8">DoxX</fullName>
    </recommendedName>
</protein>
<gene>
    <name evidence="6" type="ORF">Pla163_02640</name>
</gene>
<dbReference type="InterPro" id="IPR032808">
    <property type="entry name" value="DoxX"/>
</dbReference>
<evidence type="ECO:0000256" key="2">
    <source>
        <dbReference type="ARBA" id="ARBA00022692"/>
    </source>
</evidence>
<proteinExistence type="predicted"/>
<evidence type="ECO:0000256" key="4">
    <source>
        <dbReference type="ARBA" id="ARBA00023136"/>
    </source>
</evidence>
<evidence type="ECO:0000256" key="3">
    <source>
        <dbReference type="ARBA" id="ARBA00022989"/>
    </source>
</evidence>
<feature type="transmembrane region" description="Helical" evidence="5">
    <location>
        <begin position="67"/>
        <end position="85"/>
    </location>
</feature>
<keyword evidence="7" id="KW-1185">Reference proteome</keyword>
<evidence type="ECO:0008006" key="8">
    <source>
        <dbReference type="Google" id="ProtNLM"/>
    </source>
</evidence>
<evidence type="ECO:0000256" key="5">
    <source>
        <dbReference type="SAM" id="Phobius"/>
    </source>
</evidence>
<dbReference type="GO" id="GO:0016020">
    <property type="term" value="C:membrane"/>
    <property type="evidence" value="ECO:0007669"/>
    <property type="project" value="UniProtKB-SubCell"/>
</dbReference>
<dbReference type="Proteomes" id="UP000319342">
    <property type="component" value="Chromosome"/>
</dbReference>
<comment type="subcellular location">
    <subcellularLocation>
        <location evidence="1">Membrane</location>
        <topology evidence="1">Multi-pass membrane protein</topology>
    </subcellularLocation>
</comment>
<keyword evidence="4 5" id="KW-0472">Membrane</keyword>
<accession>A0A518CVB0</accession>
<evidence type="ECO:0000313" key="7">
    <source>
        <dbReference type="Proteomes" id="UP000319342"/>
    </source>
</evidence>
<dbReference type="AlphaFoldDB" id="A0A518CVB0"/>
<keyword evidence="2 5" id="KW-0812">Transmembrane</keyword>
<dbReference type="EMBL" id="CP036290">
    <property type="protein sequence ID" value="QDU83167.1"/>
    <property type="molecule type" value="Genomic_DNA"/>
</dbReference>
<dbReference type="RefSeq" id="WP_419186185.1">
    <property type="nucleotide sequence ID" value="NZ_CP036290.1"/>
</dbReference>
<evidence type="ECO:0000313" key="6">
    <source>
        <dbReference type="EMBL" id="QDU83167.1"/>
    </source>
</evidence>